<dbReference type="EMBL" id="GECU01014324">
    <property type="protein sequence ID" value="JAS93382.1"/>
    <property type="molecule type" value="Transcribed_RNA"/>
</dbReference>
<keyword evidence="8" id="KW-0805">Transcription regulation</keyword>
<keyword evidence="12" id="KW-0968">Cytoplasmic vesicle</keyword>
<accession>A0A1B6J2J3</accession>
<evidence type="ECO:0000256" key="18">
    <source>
        <dbReference type="SAM" id="Phobius"/>
    </source>
</evidence>
<reference evidence="19" key="1">
    <citation type="submission" date="2015-11" db="EMBL/GenBank/DDBJ databases">
        <title>De novo transcriptome assembly of four potential Pierce s Disease insect vectors from Arizona vineyards.</title>
        <authorList>
            <person name="Tassone E.E."/>
        </authorList>
    </citation>
    <scope>NUCLEOTIDE SEQUENCE</scope>
</reference>
<dbReference type="PANTHER" id="PTHR14971:SF2">
    <property type="entry name" value="VESICULAR, OVEREXPRESSED IN CANCER, PROSURVIVAL PROTEIN 1"/>
    <property type="match status" value="1"/>
</dbReference>
<protein>
    <recommendedName>
        <fullName evidence="14">WW domain binding protein VOPP1</fullName>
    </recommendedName>
    <alternativeName>
        <fullName evidence="15">Vesicular, overexpressed in cancer, prosurvival protein 1</fullName>
    </alternativeName>
</protein>
<evidence type="ECO:0000256" key="13">
    <source>
        <dbReference type="ARBA" id="ARBA00035628"/>
    </source>
</evidence>
<dbReference type="PANTHER" id="PTHR14971">
    <property type="entry name" value="VESICULAR, OVEREXPRESSED IN CANCER, PROSURVIVAL PROTEIN 1"/>
    <property type="match status" value="1"/>
</dbReference>
<name>A0A1B6J2J3_9HEMI</name>
<keyword evidence="11" id="KW-0458">Lysosome</keyword>
<keyword evidence="10" id="KW-0804">Transcription</keyword>
<keyword evidence="6" id="KW-0967">Endosome</keyword>
<feature type="transmembrane region" description="Helical" evidence="18">
    <location>
        <begin position="71"/>
        <end position="91"/>
    </location>
</feature>
<evidence type="ECO:0000256" key="15">
    <source>
        <dbReference type="ARBA" id="ARBA00035715"/>
    </source>
</evidence>
<dbReference type="GO" id="GO:0031902">
    <property type="term" value="C:late endosome membrane"/>
    <property type="evidence" value="ECO:0007669"/>
    <property type="project" value="UniProtKB-SubCell"/>
</dbReference>
<feature type="compositionally biased region" description="Low complexity" evidence="17">
    <location>
        <begin position="229"/>
        <end position="247"/>
    </location>
</feature>
<evidence type="ECO:0000256" key="17">
    <source>
        <dbReference type="SAM" id="MobiDB-lite"/>
    </source>
</evidence>
<keyword evidence="4 18" id="KW-0812">Transmembrane</keyword>
<evidence type="ECO:0000256" key="8">
    <source>
        <dbReference type="ARBA" id="ARBA00023015"/>
    </source>
</evidence>
<evidence type="ECO:0000256" key="2">
    <source>
        <dbReference type="ARBA" id="ARBA00004656"/>
    </source>
</evidence>
<evidence type="ECO:0000256" key="16">
    <source>
        <dbReference type="ARBA" id="ARBA00046288"/>
    </source>
</evidence>
<comment type="subcellular location">
    <subcellularLocation>
        <location evidence="1">Cytoplasmic vesicle membrane</location>
    </subcellularLocation>
    <subcellularLocation>
        <location evidence="16">Endomembrane system</location>
        <topology evidence="16">Single-pass type I membrane protein</topology>
    </subcellularLocation>
    <subcellularLocation>
        <location evidence="13">Late endosome membrane</location>
        <topology evidence="13">Single-pass membrane protein</topology>
    </subcellularLocation>
    <subcellularLocation>
        <location evidence="2">Lysosome membrane</location>
    </subcellularLocation>
</comment>
<evidence type="ECO:0000256" key="12">
    <source>
        <dbReference type="ARBA" id="ARBA00023329"/>
    </source>
</evidence>
<dbReference type="InterPro" id="IPR026229">
    <property type="entry name" value="VOPP1"/>
</dbReference>
<evidence type="ECO:0000256" key="3">
    <source>
        <dbReference type="ARBA" id="ARBA00006655"/>
    </source>
</evidence>
<evidence type="ECO:0000256" key="6">
    <source>
        <dbReference type="ARBA" id="ARBA00022753"/>
    </source>
</evidence>
<keyword evidence="5" id="KW-0732">Signal</keyword>
<evidence type="ECO:0000313" key="19">
    <source>
        <dbReference type="EMBL" id="JAS93382.1"/>
    </source>
</evidence>
<keyword evidence="9 18" id="KW-0472">Membrane</keyword>
<evidence type="ECO:0000256" key="9">
    <source>
        <dbReference type="ARBA" id="ARBA00023136"/>
    </source>
</evidence>
<evidence type="ECO:0000256" key="7">
    <source>
        <dbReference type="ARBA" id="ARBA00022989"/>
    </source>
</evidence>
<dbReference type="AlphaFoldDB" id="A0A1B6J2J3"/>
<dbReference type="GO" id="GO:0005765">
    <property type="term" value="C:lysosomal membrane"/>
    <property type="evidence" value="ECO:0007669"/>
    <property type="project" value="UniProtKB-SubCell"/>
</dbReference>
<evidence type="ECO:0000256" key="11">
    <source>
        <dbReference type="ARBA" id="ARBA00023228"/>
    </source>
</evidence>
<organism evidence="19">
    <name type="scientific">Homalodisca liturata</name>
    <dbReference type="NCBI Taxonomy" id="320908"/>
    <lineage>
        <taxon>Eukaryota</taxon>
        <taxon>Metazoa</taxon>
        <taxon>Ecdysozoa</taxon>
        <taxon>Arthropoda</taxon>
        <taxon>Hexapoda</taxon>
        <taxon>Insecta</taxon>
        <taxon>Pterygota</taxon>
        <taxon>Neoptera</taxon>
        <taxon>Paraneoptera</taxon>
        <taxon>Hemiptera</taxon>
        <taxon>Auchenorrhyncha</taxon>
        <taxon>Membracoidea</taxon>
        <taxon>Cicadellidae</taxon>
        <taxon>Cicadellinae</taxon>
        <taxon>Proconiini</taxon>
        <taxon>Homalodisca</taxon>
    </lineage>
</organism>
<evidence type="ECO:0000256" key="5">
    <source>
        <dbReference type="ARBA" id="ARBA00022729"/>
    </source>
</evidence>
<evidence type="ECO:0000256" key="10">
    <source>
        <dbReference type="ARBA" id="ARBA00023163"/>
    </source>
</evidence>
<comment type="similarity">
    <text evidence="3">Belongs to the VOPP1/ECOP family.</text>
</comment>
<evidence type="ECO:0000256" key="4">
    <source>
        <dbReference type="ARBA" id="ARBA00022692"/>
    </source>
</evidence>
<feature type="transmembrane region" description="Helical" evidence="18">
    <location>
        <begin position="6"/>
        <end position="24"/>
    </location>
</feature>
<gene>
    <name evidence="19" type="ORF">g.11150</name>
</gene>
<evidence type="ECO:0000256" key="1">
    <source>
        <dbReference type="ARBA" id="ARBA00004156"/>
    </source>
</evidence>
<proteinExistence type="inferred from homology"/>
<feature type="region of interest" description="Disordered" evidence="17">
    <location>
        <begin position="219"/>
        <end position="257"/>
    </location>
</feature>
<sequence>FEFVVLIYLEMSLHIFVLSAITIGKFSNMVEAKYCPIEIDGDVKYYICPRNEICCTFGCCISSNFHFYQLWYYWLMVILMFLLCSGGTWWYRYWLQEGHYPPAPPPSHRPPHQHLRPRPPATRVAYHAGRNTVVVQQIWKPQRNGPMGYPTPPPSYSVVQNSSAGVQSGASGVPTHLAKLKPSPYYQLYGPPPSYDSVITEALSERRPDGTCDVVPRVHDNQTRDVPLQSSTAAVTPSSQSSSSSRSCRNNDLELPK</sequence>
<feature type="non-terminal residue" evidence="19">
    <location>
        <position position="1"/>
    </location>
</feature>
<evidence type="ECO:0000256" key="14">
    <source>
        <dbReference type="ARBA" id="ARBA00035708"/>
    </source>
</evidence>
<keyword evidence="7 18" id="KW-1133">Transmembrane helix</keyword>